<dbReference type="PANTHER" id="PTHR43877">
    <property type="entry name" value="AMINOALKYLPHOSPHONATE N-ACETYLTRANSFERASE-RELATED-RELATED"/>
    <property type="match status" value="1"/>
</dbReference>
<dbReference type="InterPro" id="IPR000182">
    <property type="entry name" value="GNAT_dom"/>
</dbReference>
<feature type="domain" description="N-acetyltransferase" evidence="3">
    <location>
        <begin position="12"/>
        <end position="185"/>
    </location>
</feature>
<dbReference type="GO" id="GO:0016747">
    <property type="term" value="F:acyltransferase activity, transferring groups other than amino-acyl groups"/>
    <property type="evidence" value="ECO:0007669"/>
    <property type="project" value="InterPro"/>
</dbReference>
<comment type="caution">
    <text evidence="4">The sequence shown here is derived from an EMBL/GenBank/DDBJ whole genome shotgun (WGS) entry which is preliminary data.</text>
</comment>
<name>A0A064CB23_9MYCO</name>
<organism evidence="4 5">
    <name type="scientific">Mycolicibacterium aromaticivorans JS19b1 = JCM 16368</name>
    <dbReference type="NCBI Taxonomy" id="1440774"/>
    <lineage>
        <taxon>Bacteria</taxon>
        <taxon>Bacillati</taxon>
        <taxon>Actinomycetota</taxon>
        <taxon>Actinomycetes</taxon>
        <taxon>Mycobacteriales</taxon>
        <taxon>Mycobacteriaceae</taxon>
        <taxon>Mycolicibacterium</taxon>
    </lineage>
</organism>
<dbReference type="Pfam" id="PF00583">
    <property type="entry name" value="Acetyltransf_1"/>
    <property type="match status" value="1"/>
</dbReference>
<dbReference type="eggNOG" id="COG0456">
    <property type="taxonomic scope" value="Bacteria"/>
</dbReference>
<sequence>MNLNSPNSFAAAEISHAGEADAVELADLAAITFPLACPPTSPPADITAFIAAHLSRGRFADYVVDPSRTVLAARSGGRMVGYAMLIEGVSAHPDVAQAITPRPAVELSKLYVLADSHGSGVAAALMDATLNRAADAGARCVWLGVNQRNSRAQRFYGKHGFIVVGTKTFPMGTHTEQDYVMVRPL</sequence>
<proteinExistence type="predicted"/>
<gene>
    <name evidence="4" type="ORF">Y900_002295</name>
</gene>
<evidence type="ECO:0000313" key="5">
    <source>
        <dbReference type="Proteomes" id="UP000022835"/>
    </source>
</evidence>
<dbReference type="EMBL" id="JALN02000001">
    <property type="protein sequence ID" value="KDE97794.1"/>
    <property type="molecule type" value="Genomic_DNA"/>
</dbReference>
<reference evidence="4" key="1">
    <citation type="submission" date="2014-05" db="EMBL/GenBank/DDBJ databases">
        <title>Genome sequence of Mycobacterium aromaticivorans strain JS19b1T (= DSM 45407T).</title>
        <authorList>
            <person name="Kwak Y."/>
            <person name="Park G.-S."/>
            <person name="Li Q.X."/>
            <person name="Lee S.-E."/>
            <person name="Shin J.-H."/>
        </authorList>
    </citation>
    <scope>NUCLEOTIDE SEQUENCE [LARGE SCALE GENOMIC DNA]</scope>
    <source>
        <strain evidence="4">JS19b1</strain>
    </source>
</reference>
<dbReference type="InterPro" id="IPR050832">
    <property type="entry name" value="Bact_Acetyltransf"/>
</dbReference>
<dbReference type="InterPro" id="IPR016181">
    <property type="entry name" value="Acyl_CoA_acyltransferase"/>
</dbReference>
<dbReference type="Proteomes" id="UP000022835">
    <property type="component" value="Unassembled WGS sequence"/>
</dbReference>
<dbReference type="CDD" id="cd04301">
    <property type="entry name" value="NAT_SF"/>
    <property type="match status" value="1"/>
</dbReference>
<dbReference type="RefSeq" id="WP_420329791.1">
    <property type="nucleotide sequence ID" value="NZ_JALN02000001.1"/>
</dbReference>
<evidence type="ECO:0000259" key="3">
    <source>
        <dbReference type="PROSITE" id="PS51186"/>
    </source>
</evidence>
<evidence type="ECO:0000256" key="2">
    <source>
        <dbReference type="ARBA" id="ARBA00023315"/>
    </source>
</evidence>
<protein>
    <submittedName>
        <fullName evidence="4">Acetyltransferase</fullName>
    </submittedName>
</protein>
<dbReference type="PROSITE" id="PS51186">
    <property type="entry name" value="GNAT"/>
    <property type="match status" value="1"/>
</dbReference>
<dbReference type="STRING" id="1440774.Y900_002295"/>
<evidence type="ECO:0000256" key="1">
    <source>
        <dbReference type="ARBA" id="ARBA00022679"/>
    </source>
</evidence>
<dbReference type="SUPFAM" id="SSF55729">
    <property type="entry name" value="Acyl-CoA N-acyltransferases (Nat)"/>
    <property type="match status" value="1"/>
</dbReference>
<keyword evidence="2" id="KW-0012">Acyltransferase</keyword>
<dbReference type="Gene3D" id="3.40.630.30">
    <property type="match status" value="1"/>
</dbReference>
<accession>A0A064CB23</accession>
<dbReference type="AlphaFoldDB" id="A0A064CB23"/>
<keyword evidence="1" id="KW-0808">Transferase</keyword>
<keyword evidence="5" id="KW-1185">Reference proteome</keyword>
<evidence type="ECO:0000313" key="4">
    <source>
        <dbReference type="EMBL" id="KDE97794.1"/>
    </source>
</evidence>